<feature type="domain" description="Aminoglycoside phosphotransferase" evidence="7">
    <location>
        <begin position="155"/>
        <end position="260"/>
    </location>
</feature>
<dbReference type="InterPro" id="IPR002575">
    <property type="entry name" value="Aminoglycoside_PTrfase"/>
</dbReference>
<keyword evidence="4" id="KW-0809">Transit peptide</keyword>
<dbReference type="EMBL" id="KV454017">
    <property type="protein sequence ID" value="ODV93838.1"/>
    <property type="molecule type" value="Genomic_DNA"/>
</dbReference>
<proteinExistence type="inferred from homology"/>
<dbReference type="STRING" id="669874.A0A1E4TQ88"/>
<comment type="subcellular location">
    <subcellularLocation>
        <location evidence="1">Mitochondrion</location>
    </subcellularLocation>
</comment>
<reference evidence="9" key="1">
    <citation type="submission" date="2016-05" db="EMBL/GenBank/DDBJ databases">
        <title>Comparative genomics of biotechnologically important yeasts.</title>
        <authorList>
            <consortium name="DOE Joint Genome Institute"/>
            <person name="Riley R."/>
            <person name="Haridas S."/>
            <person name="Wolfe K.H."/>
            <person name="Lopes M.R."/>
            <person name="Hittinger C.T."/>
            <person name="Goker M."/>
            <person name="Salamov A."/>
            <person name="Wisecaver J."/>
            <person name="Long T.M."/>
            <person name="Aerts A.L."/>
            <person name="Barry K."/>
            <person name="Choi C."/>
            <person name="Clum A."/>
            <person name="Coughlan A.Y."/>
            <person name="Deshpande S."/>
            <person name="Douglass A.P."/>
            <person name="Hanson S.J."/>
            <person name="Klenk H.-P."/>
            <person name="Labutti K."/>
            <person name="Lapidus A."/>
            <person name="Lindquist E."/>
            <person name="Lipzen A."/>
            <person name="Meier-Kolthoff J.P."/>
            <person name="Ohm R.A."/>
            <person name="Otillar R.P."/>
            <person name="Pangilinan J."/>
            <person name="Peng Y."/>
            <person name="Rokas A."/>
            <person name="Rosa C.A."/>
            <person name="Scheuner C."/>
            <person name="Sibirny A.A."/>
            <person name="Slot J.C."/>
            <person name="Stielow J.B."/>
            <person name="Sun H."/>
            <person name="Kurtzman C.P."/>
            <person name="Blackwell M."/>
            <person name="Grigoriev I.V."/>
            <person name="Jeffries T.W."/>
        </authorList>
    </citation>
    <scope>NUCLEOTIDE SEQUENCE [LARGE SCALE GENOMIC DNA]</scope>
    <source>
        <strain evidence="9">NRRL Y-2460</strain>
    </source>
</reference>
<comment type="similarity">
    <text evidence="2">Belongs to the AIM9 family.</text>
</comment>
<organism evidence="8 9">
    <name type="scientific">Pachysolen tannophilus NRRL Y-2460</name>
    <dbReference type="NCBI Taxonomy" id="669874"/>
    <lineage>
        <taxon>Eukaryota</taxon>
        <taxon>Fungi</taxon>
        <taxon>Dikarya</taxon>
        <taxon>Ascomycota</taxon>
        <taxon>Saccharomycotina</taxon>
        <taxon>Pichiomycetes</taxon>
        <taxon>Pachysolenaceae</taxon>
        <taxon>Pachysolen</taxon>
    </lineage>
</organism>
<evidence type="ECO:0000313" key="8">
    <source>
        <dbReference type="EMBL" id="ODV93838.1"/>
    </source>
</evidence>
<keyword evidence="9" id="KW-1185">Reference proteome</keyword>
<evidence type="ECO:0000256" key="5">
    <source>
        <dbReference type="ARBA" id="ARBA00023128"/>
    </source>
</evidence>
<dbReference type="PANTHER" id="PTHR36091">
    <property type="entry name" value="ALTERED INHERITANCE OF MITOCHONDRIA PROTEIN 9, MITOCHONDRIAL"/>
    <property type="match status" value="1"/>
</dbReference>
<keyword evidence="5" id="KW-0496">Mitochondrion</keyword>
<dbReference type="Proteomes" id="UP000094236">
    <property type="component" value="Unassembled WGS sequence"/>
</dbReference>
<sequence length="628" mass="72436">MINLRRSLKVPCGLSGISKNFVKTSSIAFRLNSTTSKSESSEPKEVFTKLSDEKDPQRNAFFQYSWGSWLKNDKQEKERRTTRFSIEGCAEVLDTLVKTSLDTMKNLDKEDKPIVKDPKRVSKQDIVVLSHNVKLDTIGSVNPNEKILIKKMLSIHEGKHHRIYKLETSTGKNFILRIPYPLDAEFVISKKIQSEVATMDFLDLKLGLKVPKVYAYGVDSKNPFKSPFILMEYLEGPLLMKQWNPLESEITNPEAKQILKKVIDPIANFQDKMLSVEFNGIGSLYFRDDVDATEQIQEPYSGETKEHLKNRWCIGPLVERVYFKNKKALTANQYKGKLGPYNKPLDIIKSVADIELENLKTRLSLADADSSPKVEDKLLLKKAIEVYEKLLKVAPLLFNPETKTLPNAKELFKPRLFNPDLDPMNVILQKDSDPYFVDFESSAIKPFILQSYPRFIAYEGPKIYNLTEDVENFDQLSDVEKQEYEFMYNRTRNQFLWEYALNERRKELLGAISPAVKALKSPYIAALENKTDKDYLYVESALINLEKFWQSYLENGLVGGELPYHFSEQDYNEHVSEMNKYQEEIVASPFTATKGWVPQDMFTHLLANGFIVKDKNGDHYIDKDKILQ</sequence>
<evidence type="ECO:0000256" key="4">
    <source>
        <dbReference type="ARBA" id="ARBA00022946"/>
    </source>
</evidence>
<dbReference type="OrthoDB" id="2968323at2759"/>
<dbReference type="SUPFAM" id="SSF56112">
    <property type="entry name" value="Protein kinase-like (PK-like)"/>
    <property type="match status" value="1"/>
</dbReference>
<dbReference type="InterPro" id="IPR011009">
    <property type="entry name" value="Kinase-like_dom_sf"/>
</dbReference>
<evidence type="ECO:0000256" key="6">
    <source>
        <dbReference type="ARBA" id="ARBA00031849"/>
    </source>
</evidence>
<dbReference type="AlphaFoldDB" id="A0A1E4TQ88"/>
<evidence type="ECO:0000256" key="3">
    <source>
        <dbReference type="ARBA" id="ARBA00016197"/>
    </source>
</evidence>
<accession>A0A1E4TQ88</accession>
<dbReference type="Pfam" id="PF01636">
    <property type="entry name" value="APH"/>
    <property type="match status" value="1"/>
</dbReference>
<evidence type="ECO:0000256" key="2">
    <source>
        <dbReference type="ARBA" id="ARBA00005543"/>
    </source>
</evidence>
<evidence type="ECO:0000256" key="1">
    <source>
        <dbReference type="ARBA" id="ARBA00004173"/>
    </source>
</evidence>
<dbReference type="GO" id="GO:0005739">
    <property type="term" value="C:mitochondrion"/>
    <property type="evidence" value="ECO:0007669"/>
    <property type="project" value="UniProtKB-SubCell"/>
</dbReference>
<protein>
    <recommendedName>
        <fullName evidence="3">Altered inheritance of mitochondria protein 9, mitochondrial</fullName>
    </recommendedName>
    <alternativeName>
        <fullName evidence="6">Found in mitochondrial proteome protein 29</fullName>
    </alternativeName>
</protein>
<dbReference type="InterPro" id="IPR051035">
    <property type="entry name" value="Mito_inheritance_9"/>
</dbReference>
<evidence type="ECO:0000259" key="7">
    <source>
        <dbReference type="Pfam" id="PF01636"/>
    </source>
</evidence>
<name>A0A1E4TQ88_PACTA</name>
<gene>
    <name evidence="8" type="ORF">PACTADRAFT_51589</name>
</gene>
<dbReference type="PANTHER" id="PTHR36091:SF1">
    <property type="entry name" value="ALTERED INHERITANCE OF MITOCHONDRIA PROTEIN 9, MITOCHONDRIAL"/>
    <property type="match status" value="1"/>
</dbReference>
<evidence type="ECO:0000313" key="9">
    <source>
        <dbReference type="Proteomes" id="UP000094236"/>
    </source>
</evidence>